<reference evidence="2 3" key="1">
    <citation type="submission" date="2020-04" db="EMBL/GenBank/DDBJ databases">
        <title>MicrobeNet Type strains.</title>
        <authorList>
            <person name="Nicholson A.C."/>
        </authorList>
    </citation>
    <scope>NUCLEOTIDE SEQUENCE [LARGE SCALE GENOMIC DNA]</scope>
    <source>
        <strain evidence="2 3">ATCC BAA-787</strain>
    </source>
</reference>
<accession>A0ABX1JUJ2</accession>
<keyword evidence="3" id="KW-1185">Reference proteome</keyword>
<organism evidence="2 3">
    <name type="scientific">Cellulomonas septica</name>
    <dbReference type="NCBI Taxonomy" id="285080"/>
    <lineage>
        <taxon>Bacteria</taxon>
        <taxon>Bacillati</taxon>
        <taxon>Actinomycetota</taxon>
        <taxon>Actinomycetes</taxon>
        <taxon>Micrococcales</taxon>
        <taxon>Cellulomonadaceae</taxon>
        <taxon>Cellulomonas</taxon>
    </lineage>
</organism>
<sequence>MTSDVMVSVELAAPPATAWDAVARTGRATVAGNRRPRRLRLSTADMTVEVFVPDEDAIGTAVWDGQEFRVSVHLVPRATGRSLLILTAAPMRESLHVFGDSHSRRAHRLAHTALRAFADAVAHDAERDGARPTTVRKGRHSDRAARPS</sequence>
<dbReference type="Proteomes" id="UP000777774">
    <property type="component" value="Unassembled WGS sequence"/>
</dbReference>
<evidence type="ECO:0000313" key="3">
    <source>
        <dbReference type="Proteomes" id="UP000777774"/>
    </source>
</evidence>
<proteinExistence type="predicted"/>
<dbReference type="EMBL" id="JAAXOY010000001">
    <property type="protein sequence ID" value="NKY37975.1"/>
    <property type="molecule type" value="Genomic_DNA"/>
</dbReference>
<evidence type="ECO:0000313" key="2">
    <source>
        <dbReference type="EMBL" id="NKY37975.1"/>
    </source>
</evidence>
<comment type="caution">
    <text evidence="2">The sequence shown here is derived from an EMBL/GenBank/DDBJ whole genome shotgun (WGS) entry which is preliminary data.</text>
</comment>
<name>A0ABX1JUJ2_9CELL</name>
<evidence type="ECO:0008006" key="4">
    <source>
        <dbReference type="Google" id="ProtNLM"/>
    </source>
</evidence>
<protein>
    <recommendedName>
        <fullName evidence="4">Polyketide cyclase / dehydrase and lipid transport</fullName>
    </recommendedName>
</protein>
<dbReference type="RefSeq" id="WP_168676170.1">
    <property type="nucleotide sequence ID" value="NZ_JAAXOY010000001.1"/>
</dbReference>
<gene>
    <name evidence="2" type="ORF">HGA02_00110</name>
</gene>
<evidence type="ECO:0000256" key="1">
    <source>
        <dbReference type="SAM" id="MobiDB-lite"/>
    </source>
</evidence>
<dbReference type="SUPFAM" id="SSF55961">
    <property type="entry name" value="Bet v1-like"/>
    <property type="match status" value="1"/>
</dbReference>
<feature type="region of interest" description="Disordered" evidence="1">
    <location>
        <begin position="125"/>
        <end position="148"/>
    </location>
</feature>